<dbReference type="EMBL" id="LT996085">
    <property type="protein sequence ID" value="SPO49463.1"/>
    <property type="molecule type" value="Genomic_DNA"/>
</dbReference>
<evidence type="ECO:0000313" key="2">
    <source>
        <dbReference type="EMBL" id="SPO49463.1"/>
    </source>
</evidence>
<evidence type="ECO:0000256" key="1">
    <source>
        <dbReference type="SAM" id="MobiDB-lite"/>
    </source>
</evidence>
<feature type="region of interest" description="Disordered" evidence="1">
    <location>
        <begin position="75"/>
        <end position="94"/>
    </location>
</feature>
<protein>
    <submittedName>
        <fullName evidence="2">Uncharacterized protein</fullName>
    </submittedName>
</protein>
<dbReference type="AlphaFoldDB" id="A0A2R8FGC3"/>
<reference evidence="2" key="1">
    <citation type="submission" date="2018-03" db="EMBL/GenBank/DDBJ databases">
        <authorList>
            <person name="Keele B.F."/>
        </authorList>
    </citation>
    <scope>NUCLEOTIDE SEQUENCE</scope>
    <source>
        <strain evidence="2">ACA-DC 1533</strain>
    </source>
</reference>
<sequence>MFKSYYWLLEHARTILIVLGIILLTASSTLSEGRIKRLRDHSAYEKEIATLKIQAPISTQQKGVAGTKDLEVQLKNQQQTQDTLSDVHTNPYNDDKASKAHLLKQNQKVLTTSQKRLKIQQAVASAEQKALDAQIAKQHKLQAQREQQTAAAKKVMDQLFVGDVVTEGNMSKLNQGLQAYKQIPSNDSEHSHYAFIYKAIKTQIKIVEQMRKFQNEN</sequence>
<proteinExistence type="predicted"/>
<name>A0A2R8FGC3_9LACO</name>
<geneLocation type="plasmid" evidence="2">
    <name>pLAC2</name>
</geneLocation>
<feature type="compositionally biased region" description="Polar residues" evidence="1">
    <location>
        <begin position="75"/>
        <end position="92"/>
    </location>
</feature>
<organism evidence="2">
    <name type="scientific">Ligilactobacillus acidipiscis</name>
    <dbReference type="NCBI Taxonomy" id="89059"/>
    <lineage>
        <taxon>Bacteria</taxon>
        <taxon>Bacillati</taxon>
        <taxon>Bacillota</taxon>
        <taxon>Bacilli</taxon>
        <taxon>Lactobacillales</taxon>
        <taxon>Lactobacillaceae</taxon>
        <taxon>Ligilactobacillus</taxon>
    </lineage>
</organism>
<gene>
    <name evidence="2" type="ORF">PLAC02_P57</name>
</gene>
<accession>A0A2R8FGC3</accession>
<dbReference type="RefSeq" id="WP_159372507.1">
    <property type="nucleotide sequence ID" value="NZ_LT996085.1"/>
</dbReference>
<keyword evidence="2" id="KW-0614">Plasmid</keyword>